<keyword evidence="4" id="KW-1185">Reference proteome</keyword>
<protein>
    <submittedName>
        <fullName evidence="3">Uncharacterized protein</fullName>
    </submittedName>
</protein>
<gene>
    <name evidence="3" type="ORF">LSH36_2g08062</name>
</gene>
<name>A0AAD9KHC1_9ANNE</name>
<proteinExistence type="predicted"/>
<sequence>MYLCFFQELTRLNVEASLMCLISQVEALLKGDLQSCHWLDDISPLVIKLQKCVELDGEFNIFQRLLLVLFKDISLHSQAKPELSQSQYKSSNVTTATSAFMAMIRSSVHDESFLRQLFQIGILMEFESLLSCHGDEVWMLEDMAVGINDLSTVSFKIMRSSSAEDNLPNLRGNRTGYVLEIPVPECLFELMPREIQKGHLIQVVPVIFNIGINEQASLAGRFGDMSLQEAINAESYERLYPYFEKFNELVENKVPDESHTSSAFSLDLLMRELQVCRKLNGLRFANCKSGKDRTSMSVTLEQVRILQQSHDLASHVFMQALNCMRSEGVRRENTLKNCGSTKYAFNAVQLMAFPKLYRPPNGTYGFAET</sequence>
<reference evidence="3" key="1">
    <citation type="journal article" date="2023" name="Mol. Biol. Evol.">
        <title>Third-Generation Sequencing Reveals the Adaptive Role of the Epigenome in Three Deep-Sea Polychaetes.</title>
        <authorList>
            <person name="Perez M."/>
            <person name="Aroh O."/>
            <person name="Sun Y."/>
            <person name="Lan Y."/>
            <person name="Juniper S.K."/>
            <person name="Young C.R."/>
            <person name="Angers B."/>
            <person name="Qian P.Y."/>
        </authorList>
    </citation>
    <scope>NUCLEOTIDE SEQUENCE</scope>
    <source>
        <strain evidence="3">P08H-3</strain>
    </source>
</reference>
<evidence type="ECO:0000256" key="2">
    <source>
        <dbReference type="ARBA" id="ARBA00023098"/>
    </source>
</evidence>
<dbReference type="GO" id="GO:0016316">
    <property type="term" value="F:phosphatidylinositol-3,4-bisphosphate 4-phosphatase activity"/>
    <property type="evidence" value="ECO:0007669"/>
    <property type="project" value="InterPro"/>
</dbReference>
<dbReference type="GO" id="GO:0005737">
    <property type="term" value="C:cytoplasm"/>
    <property type="evidence" value="ECO:0007669"/>
    <property type="project" value="TreeGrafter"/>
</dbReference>
<comment type="caution">
    <text evidence="3">The sequence shown here is derived from an EMBL/GenBank/DDBJ whole genome shotgun (WGS) entry which is preliminary data.</text>
</comment>
<dbReference type="EMBL" id="JAODUP010000002">
    <property type="protein sequence ID" value="KAK2170548.1"/>
    <property type="molecule type" value="Genomic_DNA"/>
</dbReference>
<dbReference type="Proteomes" id="UP001208570">
    <property type="component" value="Unassembled WGS sequence"/>
</dbReference>
<dbReference type="PANTHER" id="PTHR12187">
    <property type="entry name" value="AGAP000124-PA"/>
    <property type="match status" value="1"/>
</dbReference>
<dbReference type="AlphaFoldDB" id="A0AAD9KHC1"/>
<dbReference type="InterPro" id="IPR039034">
    <property type="entry name" value="INPP4"/>
</dbReference>
<evidence type="ECO:0000313" key="4">
    <source>
        <dbReference type="Proteomes" id="UP001208570"/>
    </source>
</evidence>
<dbReference type="PANTHER" id="PTHR12187:SF11">
    <property type="entry name" value="PHOSPHATIDYLINOSITOL-3,4-BISPHOSPHATE 4-PHOSPHATASE"/>
    <property type="match status" value="1"/>
</dbReference>
<keyword evidence="2" id="KW-0443">Lipid metabolism</keyword>
<evidence type="ECO:0000313" key="3">
    <source>
        <dbReference type="EMBL" id="KAK2170548.1"/>
    </source>
</evidence>
<evidence type="ECO:0000256" key="1">
    <source>
        <dbReference type="ARBA" id="ARBA00022801"/>
    </source>
</evidence>
<keyword evidence="1" id="KW-0378">Hydrolase</keyword>
<accession>A0AAD9KHC1</accession>
<organism evidence="3 4">
    <name type="scientific">Paralvinella palmiformis</name>
    <dbReference type="NCBI Taxonomy" id="53620"/>
    <lineage>
        <taxon>Eukaryota</taxon>
        <taxon>Metazoa</taxon>
        <taxon>Spiralia</taxon>
        <taxon>Lophotrochozoa</taxon>
        <taxon>Annelida</taxon>
        <taxon>Polychaeta</taxon>
        <taxon>Sedentaria</taxon>
        <taxon>Canalipalpata</taxon>
        <taxon>Terebellida</taxon>
        <taxon>Terebelliformia</taxon>
        <taxon>Alvinellidae</taxon>
        <taxon>Paralvinella</taxon>
    </lineage>
</organism>